<name>A0A410DMJ3_9CLOT</name>
<dbReference type="SUPFAM" id="SSF46689">
    <property type="entry name" value="Homeodomain-like"/>
    <property type="match status" value="1"/>
</dbReference>
<dbReference type="Gene3D" id="1.10.357.10">
    <property type="entry name" value="Tetracycline Repressor, domain 2"/>
    <property type="match status" value="1"/>
</dbReference>
<accession>A0A410DMJ3</accession>
<dbReference type="InterPro" id="IPR009057">
    <property type="entry name" value="Homeodomain-like_sf"/>
</dbReference>
<organism evidence="4 5">
    <name type="scientific">Clostridium manihotivorum</name>
    <dbReference type="NCBI Taxonomy" id="2320868"/>
    <lineage>
        <taxon>Bacteria</taxon>
        <taxon>Bacillati</taxon>
        <taxon>Bacillota</taxon>
        <taxon>Clostridia</taxon>
        <taxon>Eubacteriales</taxon>
        <taxon>Clostridiaceae</taxon>
        <taxon>Clostridium</taxon>
    </lineage>
</organism>
<dbReference type="OrthoDB" id="9780824at2"/>
<dbReference type="InterPro" id="IPR039536">
    <property type="entry name" value="TetR_C_Proteobacteria"/>
</dbReference>
<dbReference type="Proteomes" id="UP000286268">
    <property type="component" value="Chromosome"/>
</dbReference>
<dbReference type="GO" id="GO:0003677">
    <property type="term" value="F:DNA binding"/>
    <property type="evidence" value="ECO:0007669"/>
    <property type="project" value="UniProtKB-UniRule"/>
</dbReference>
<dbReference type="InterPro" id="IPR036271">
    <property type="entry name" value="Tet_transcr_reg_TetR-rel_C_sf"/>
</dbReference>
<dbReference type="RefSeq" id="WP_128210734.1">
    <property type="nucleotide sequence ID" value="NZ_CP025746.1"/>
</dbReference>
<protein>
    <submittedName>
        <fullName evidence="4">TetR/AcrR family transcriptional regulator</fullName>
    </submittedName>
</protein>
<dbReference type="InterPro" id="IPR023772">
    <property type="entry name" value="DNA-bd_HTH_TetR-type_CS"/>
</dbReference>
<keyword evidence="1 2" id="KW-0238">DNA-binding</keyword>
<dbReference type="InterPro" id="IPR001647">
    <property type="entry name" value="HTH_TetR"/>
</dbReference>
<dbReference type="Pfam" id="PF14246">
    <property type="entry name" value="TetR_C_7"/>
    <property type="match status" value="1"/>
</dbReference>
<dbReference type="Pfam" id="PF00440">
    <property type="entry name" value="TetR_N"/>
    <property type="match status" value="1"/>
</dbReference>
<sequence>MVRENKEELILESAIKIFSEKGFSAATTSEIAKDAGVAEGTIFRYFKTKKDLLRGVMAKLIEILGEAFITSRIKKILKDYDSKDPKDTLKAIARDRLNVIDENWNLIKIVFTELQYHEDLRNLFIESMALRGKALLEDFVKSGISKGIFRDINPTIAARGMVGTLGIYIIQRQLLPTIVPISDDEQVDIIIDLFLNGLNKK</sequence>
<evidence type="ECO:0000256" key="1">
    <source>
        <dbReference type="ARBA" id="ARBA00023125"/>
    </source>
</evidence>
<proteinExistence type="predicted"/>
<dbReference type="EMBL" id="CP025746">
    <property type="protein sequence ID" value="QAA30283.1"/>
    <property type="molecule type" value="Genomic_DNA"/>
</dbReference>
<dbReference type="Gene3D" id="1.10.10.60">
    <property type="entry name" value="Homeodomain-like"/>
    <property type="match status" value="1"/>
</dbReference>
<dbReference type="PANTHER" id="PTHR30055">
    <property type="entry name" value="HTH-TYPE TRANSCRIPTIONAL REGULATOR RUTR"/>
    <property type="match status" value="1"/>
</dbReference>
<dbReference type="SUPFAM" id="SSF48498">
    <property type="entry name" value="Tetracyclin repressor-like, C-terminal domain"/>
    <property type="match status" value="1"/>
</dbReference>
<feature type="DNA-binding region" description="H-T-H motif" evidence="2">
    <location>
        <begin position="27"/>
        <end position="46"/>
    </location>
</feature>
<gene>
    <name evidence="4" type="ORF">C1I91_00465</name>
</gene>
<dbReference type="KEGG" id="cmah:C1I91_00465"/>
<evidence type="ECO:0000259" key="3">
    <source>
        <dbReference type="PROSITE" id="PS50977"/>
    </source>
</evidence>
<dbReference type="InterPro" id="IPR050109">
    <property type="entry name" value="HTH-type_TetR-like_transc_reg"/>
</dbReference>
<evidence type="ECO:0000313" key="5">
    <source>
        <dbReference type="Proteomes" id="UP000286268"/>
    </source>
</evidence>
<dbReference type="PROSITE" id="PS50977">
    <property type="entry name" value="HTH_TETR_2"/>
    <property type="match status" value="1"/>
</dbReference>
<dbReference type="AlphaFoldDB" id="A0A410DMJ3"/>
<dbReference type="PROSITE" id="PS01081">
    <property type="entry name" value="HTH_TETR_1"/>
    <property type="match status" value="1"/>
</dbReference>
<evidence type="ECO:0000313" key="4">
    <source>
        <dbReference type="EMBL" id="QAA30283.1"/>
    </source>
</evidence>
<evidence type="ECO:0000256" key="2">
    <source>
        <dbReference type="PROSITE-ProRule" id="PRU00335"/>
    </source>
</evidence>
<dbReference type="GO" id="GO:0006355">
    <property type="term" value="P:regulation of DNA-templated transcription"/>
    <property type="evidence" value="ECO:0007669"/>
    <property type="project" value="UniProtKB-ARBA"/>
</dbReference>
<reference evidence="4 5" key="1">
    <citation type="submission" date="2018-01" db="EMBL/GenBank/DDBJ databases">
        <title>Genome Sequencing and Assembly of Anaerobacter polyendosporus strain CT4.</title>
        <authorList>
            <person name="Tachaapaikoon C."/>
            <person name="Sutheeworapong S."/>
            <person name="Jenjaroenpun P."/>
            <person name="Wongsurawat T."/>
            <person name="Nookeaw I."/>
            <person name="Cheawchanlertfa P."/>
            <person name="Kosugi A."/>
            <person name="Cheevadhanarak S."/>
            <person name="Ratanakhanokchai K."/>
        </authorList>
    </citation>
    <scope>NUCLEOTIDE SEQUENCE [LARGE SCALE GENOMIC DNA]</scope>
    <source>
        <strain evidence="4 5">CT4</strain>
    </source>
</reference>
<dbReference type="PRINTS" id="PR00455">
    <property type="entry name" value="HTHTETR"/>
</dbReference>
<keyword evidence="5" id="KW-1185">Reference proteome</keyword>
<feature type="domain" description="HTH tetR-type" evidence="3">
    <location>
        <begin position="4"/>
        <end position="64"/>
    </location>
</feature>